<reference evidence="1" key="1">
    <citation type="journal article" date="2023" name="Science">
        <title>Genome structures resolve the early diversification of teleost fishes.</title>
        <authorList>
            <person name="Parey E."/>
            <person name="Louis A."/>
            <person name="Montfort J."/>
            <person name="Bouchez O."/>
            <person name="Roques C."/>
            <person name="Iampietro C."/>
            <person name="Lluch J."/>
            <person name="Castinel A."/>
            <person name="Donnadieu C."/>
            <person name="Desvignes T."/>
            <person name="Floi Bucao C."/>
            <person name="Jouanno E."/>
            <person name="Wen M."/>
            <person name="Mejri S."/>
            <person name="Dirks R."/>
            <person name="Jansen H."/>
            <person name="Henkel C."/>
            <person name="Chen W.J."/>
            <person name="Zahm M."/>
            <person name="Cabau C."/>
            <person name="Klopp C."/>
            <person name="Thompson A.W."/>
            <person name="Robinson-Rechavi M."/>
            <person name="Braasch I."/>
            <person name="Lecointre G."/>
            <person name="Bobe J."/>
            <person name="Postlethwait J.H."/>
            <person name="Berthelot C."/>
            <person name="Roest Crollius H."/>
            <person name="Guiguen Y."/>
        </authorList>
    </citation>
    <scope>NUCLEOTIDE SEQUENCE</scope>
    <source>
        <strain evidence="1">WJC10195</strain>
    </source>
</reference>
<accession>A0A9Q1EWY6</accession>
<dbReference type="Proteomes" id="UP001152622">
    <property type="component" value="Chromosome 11"/>
</dbReference>
<name>A0A9Q1EWY6_SYNKA</name>
<gene>
    <name evidence="1" type="ORF">SKAU_G00280270</name>
</gene>
<dbReference type="AlphaFoldDB" id="A0A9Q1EWY6"/>
<protein>
    <submittedName>
        <fullName evidence="1">Uncharacterized protein</fullName>
    </submittedName>
</protein>
<dbReference type="EMBL" id="JAINUF010000011">
    <property type="protein sequence ID" value="KAJ8346626.1"/>
    <property type="molecule type" value="Genomic_DNA"/>
</dbReference>
<keyword evidence="2" id="KW-1185">Reference proteome</keyword>
<evidence type="ECO:0000313" key="1">
    <source>
        <dbReference type="EMBL" id="KAJ8346626.1"/>
    </source>
</evidence>
<dbReference type="OrthoDB" id="2384350at2759"/>
<evidence type="ECO:0000313" key="2">
    <source>
        <dbReference type="Proteomes" id="UP001152622"/>
    </source>
</evidence>
<organism evidence="1 2">
    <name type="scientific">Synaphobranchus kaupii</name>
    <name type="common">Kaup's arrowtooth eel</name>
    <dbReference type="NCBI Taxonomy" id="118154"/>
    <lineage>
        <taxon>Eukaryota</taxon>
        <taxon>Metazoa</taxon>
        <taxon>Chordata</taxon>
        <taxon>Craniata</taxon>
        <taxon>Vertebrata</taxon>
        <taxon>Euteleostomi</taxon>
        <taxon>Actinopterygii</taxon>
        <taxon>Neopterygii</taxon>
        <taxon>Teleostei</taxon>
        <taxon>Anguilliformes</taxon>
        <taxon>Synaphobranchidae</taxon>
        <taxon>Synaphobranchus</taxon>
    </lineage>
</organism>
<proteinExistence type="predicted"/>
<sequence length="156" mass="17896">MFTPIFVVGVPVHEQQGQPSQILMSWSLQDLTNYICQSYPVVSLNLVGFHMAKVNRCRRLVQEESLDPEVWINAGTPEVFYRVRPDTVVSPLCDNFMVDMDSSDDEVVEVIPAIVSEKIQLETILLRYQSEHLTTDEDYLVIVRRRNLLKGAVKSR</sequence>
<comment type="caution">
    <text evidence="1">The sequence shown here is derived from an EMBL/GenBank/DDBJ whole genome shotgun (WGS) entry which is preliminary data.</text>
</comment>